<evidence type="ECO:0000313" key="3">
    <source>
        <dbReference type="Proteomes" id="UP000221222"/>
    </source>
</evidence>
<dbReference type="RefSeq" id="WP_099343262.1">
    <property type="nucleotide sequence ID" value="NZ_CP032098.1"/>
</dbReference>
<dbReference type="Proteomes" id="UP000262712">
    <property type="component" value="Chromosome"/>
</dbReference>
<gene>
    <name evidence="1" type="ORF">AMOL_0799</name>
    <name evidence="2" type="ORF">CPU12_11455</name>
</gene>
<sequence length="393" mass="46997">MIVFYNPQVDDFLAEPPHFSLLKRRALKKYAYIFNGILSENKMIEIYVDFTLSAFVPEKVFSRFPLFFRKIIVKKELSKWIKDNKLENKIKINFNYNNSFENKILFAMSYKSMENYNESRINIINKFKKSIFHLSHYHISTKMKSKNLSLLKNVYLCGDSDITVNDYFNFHFSWYKREFLIIPFFVQDRFFSKKEFSEKKDLAIATGSFHNLYDEQPAYKYEDYLDFYKQSTYHPIRKILYENKNKVKNLIDVKVSPYREKSNEIFIMKLLKKYFVAQKNYFSFDIVELYNEYKYVVVGEENIGFPAIGAFEAMACGCILIGQKEYYSGLGVEENTHFINYDGNFEDLISKVRNLQKEVEILNKISIKSQKYIKKTFSSENRYVQFKKVISEL</sequence>
<dbReference type="KEGG" id="amol:AMOL_0799"/>
<name>A0A2G1DFG0_9BACT</name>
<dbReference type="EMBL" id="CP032098">
    <property type="protein sequence ID" value="AXX91794.1"/>
    <property type="molecule type" value="Genomic_DNA"/>
</dbReference>
<evidence type="ECO:0000313" key="4">
    <source>
        <dbReference type="Proteomes" id="UP000262712"/>
    </source>
</evidence>
<accession>A0A2G1DFG0</accession>
<evidence type="ECO:0000313" key="1">
    <source>
        <dbReference type="EMBL" id="AXX91794.1"/>
    </source>
</evidence>
<protein>
    <submittedName>
        <fullName evidence="1">Glycosyltransferase, family 1</fullName>
    </submittedName>
</protein>
<dbReference type="Gene3D" id="3.40.50.2000">
    <property type="entry name" value="Glycogen Phosphorylase B"/>
    <property type="match status" value="1"/>
</dbReference>
<organism evidence="2 3">
    <name type="scientific">Malaciobacter molluscorum LMG 25693</name>
    <dbReference type="NCBI Taxonomy" id="870501"/>
    <lineage>
        <taxon>Bacteria</taxon>
        <taxon>Pseudomonadati</taxon>
        <taxon>Campylobacterota</taxon>
        <taxon>Epsilonproteobacteria</taxon>
        <taxon>Campylobacterales</taxon>
        <taxon>Arcobacteraceae</taxon>
        <taxon>Malaciobacter</taxon>
    </lineage>
</organism>
<reference evidence="1 4" key="2">
    <citation type="submission" date="2018-08" db="EMBL/GenBank/DDBJ databases">
        <title>Complete genome of the Arcobacter molluscorum type strain LMG 25693.</title>
        <authorList>
            <person name="Miller W.G."/>
            <person name="Yee E."/>
            <person name="Bono J.L."/>
        </authorList>
    </citation>
    <scope>NUCLEOTIDE SEQUENCE [LARGE SCALE GENOMIC DNA]</scope>
    <source>
        <strain evidence="1 4">CECT 7696</strain>
    </source>
</reference>
<dbReference type="EMBL" id="NXFY01000021">
    <property type="protein sequence ID" value="PHO17213.1"/>
    <property type="molecule type" value="Genomic_DNA"/>
</dbReference>
<proteinExistence type="predicted"/>
<dbReference type="Proteomes" id="UP000221222">
    <property type="component" value="Unassembled WGS sequence"/>
</dbReference>
<evidence type="ECO:0000313" key="2">
    <source>
        <dbReference type="EMBL" id="PHO17213.1"/>
    </source>
</evidence>
<dbReference type="AlphaFoldDB" id="A0A2G1DFG0"/>
<reference evidence="2 3" key="1">
    <citation type="submission" date="2017-09" db="EMBL/GenBank/DDBJ databases">
        <title>Arcobacter canalis sp. nov., a new species isolated from a water canal contaminated with urban sewage.</title>
        <authorList>
            <person name="Perez-Cataluna A."/>
            <person name="Salas-Masso N."/>
            <person name="Figueras M.J."/>
        </authorList>
    </citation>
    <scope>NUCLEOTIDE SEQUENCE [LARGE SCALE GENOMIC DNA]</scope>
    <source>
        <strain evidence="2 3">F98-3</strain>
    </source>
</reference>
<keyword evidence="3" id="KW-1185">Reference proteome</keyword>